<dbReference type="AlphaFoldDB" id="A0A9N9I2W0"/>
<dbReference type="Proteomes" id="UP000789342">
    <property type="component" value="Unassembled WGS sequence"/>
</dbReference>
<sequence length="459" mass="53055">MSRASISTNYSERNFSVMLFFDQSEEWSLLNFLKYLDSIKSLRDSSEPHRKYGIILNGIKNDKNVSQKKGKELNKHCQHTREVESEIPPSSRRDEKRSSEVREFWQEKNQISLREKTIKSTERMIDHINTIQDEASDILVLGKRDNLRQLKSDLGVGNNTEDGRLTKSPYEDQESDDDFMSVRQPKRNKQLSLPKKAKTTKKMPSSSTGVVQRGTLGEAITSPEPSLSSSENVGSSSEMTTSGTDEANSSGYNRPHTPPHQIDRNKYNQELSINENILIMSAKNLANLDESKQYLGEFIPLFVKYKESEEINTYSCANDDVMDIRGESGFAKFLSIDQFIKLLSKKPSRKVKLPEDWRNIIEEYYKELNVVKKDDTEEMTKLKDYLNRVMLPLIESFAKPIPDVNASNINEHHYWAEFGHRFFSRALQEFVDLDWRIMEVPVLASKYRKNYGHDHAIDK</sequence>
<gene>
    <name evidence="2" type="ORF">AMORRO_LOCUS13121</name>
</gene>
<feature type="compositionally biased region" description="Basic and acidic residues" evidence="1">
    <location>
        <begin position="73"/>
        <end position="84"/>
    </location>
</feature>
<organism evidence="2 3">
    <name type="scientific">Acaulospora morrowiae</name>
    <dbReference type="NCBI Taxonomy" id="94023"/>
    <lineage>
        <taxon>Eukaryota</taxon>
        <taxon>Fungi</taxon>
        <taxon>Fungi incertae sedis</taxon>
        <taxon>Mucoromycota</taxon>
        <taxon>Glomeromycotina</taxon>
        <taxon>Glomeromycetes</taxon>
        <taxon>Diversisporales</taxon>
        <taxon>Acaulosporaceae</taxon>
        <taxon>Acaulospora</taxon>
    </lineage>
</organism>
<reference evidence="2" key="1">
    <citation type="submission" date="2021-06" db="EMBL/GenBank/DDBJ databases">
        <authorList>
            <person name="Kallberg Y."/>
            <person name="Tangrot J."/>
            <person name="Rosling A."/>
        </authorList>
    </citation>
    <scope>NUCLEOTIDE SEQUENCE</scope>
    <source>
        <strain evidence="2">CL551</strain>
    </source>
</reference>
<evidence type="ECO:0000313" key="2">
    <source>
        <dbReference type="EMBL" id="CAG8717575.1"/>
    </source>
</evidence>
<protein>
    <submittedName>
        <fullName evidence="2">17507_t:CDS:1</fullName>
    </submittedName>
</protein>
<dbReference type="OrthoDB" id="2414449at2759"/>
<keyword evidence="3" id="KW-1185">Reference proteome</keyword>
<dbReference type="EMBL" id="CAJVPV010021319">
    <property type="protein sequence ID" value="CAG8717575.1"/>
    <property type="molecule type" value="Genomic_DNA"/>
</dbReference>
<feature type="compositionally biased region" description="Basic residues" evidence="1">
    <location>
        <begin position="184"/>
        <end position="201"/>
    </location>
</feature>
<evidence type="ECO:0000256" key="1">
    <source>
        <dbReference type="SAM" id="MobiDB-lite"/>
    </source>
</evidence>
<name>A0A9N9I2W0_9GLOM</name>
<feature type="region of interest" description="Disordered" evidence="1">
    <location>
        <begin position="152"/>
        <end position="263"/>
    </location>
</feature>
<feature type="compositionally biased region" description="Low complexity" evidence="1">
    <location>
        <begin position="224"/>
        <end position="238"/>
    </location>
</feature>
<accession>A0A9N9I2W0</accession>
<feature type="non-terminal residue" evidence="2">
    <location>
        <position position="459"/>
    </location>
</feature>
<feature type="region of interest" description="Disordered" evidence="1">
    <location>
        <begin position="73"/>
        <end position="99"/>
    </location>
</feature>
<comment type="caution">
    <text evidence="2">The sequence shown here is derived from an EMBL/GenBank/DDBJ whole genome shotgun (WGS) entry which is preliminary data.</text>
</comment>
<evidence type="ECO:0000313" key="3">
    <source>
        <dbReference type="Proteomes" id="UP000789342"/>
    </source>
</evidence>
<feature type="compositionally biased region" description="Polar residues" evidence="1">
    <location>
        <begin position="239"/>
        <end position="252"/>
    </location>
</feature>
<proteinExistence type="predicted"/>